<protein>
    <submittedName>
        <fullName evidence="4">Acyl carrier protein type II</fullName>
    </submittedName>
</protein>
<dbReference type="GO" id="GO:0031177">
    <property type="term" value="F:phosphopantetheine binding"/>
    <property type="evidence" value="ECO:0007669"/>
    <property type="project" value="InterPro"/>
</dbReference>
<evidence type="ECO:0000256" key="1">
    <source>
        <dbReference type="ARBA" id="ARBA00022450"/>
    </source>
</evidence>
<dbReference type="InterPro" id="IPR036736">
    <property type="entry name" value="ACP-like_sf"/>
</dbReference>
<evidence type="ECO:0000256" key="2">
    <source>
        <dbReference type="ARBA" id="ARBA00022553"/>
    </source>
</evidence>
<keyword evidence="1" id="KW-0596">Phosphopantetheine</keyword>
<dbReference type="GO" id="GO:0017000">
    <property type="term" value="P:antibiotic biosynthetic process"/>
    <property type="evidence" value="ECO:0007669"/>
    <property type="project" value="UniProtKB-ARBA"/>
</dbReference>
<dbReference type="PROSITE" id="PS50075">
    <property type="entry name" value="CARRIER"/>
    <property type="match status" value="1"/>
</dbReference>
<dbReference type="EMBL" id="AF484556">
    <property type="protein sequence ID" value="AAN85525.1"/>
    <property type="molecule type" value="Genomic_DNA"/>
</dbReference>
<dbReference type="SMART" id="SM00823">
    <property type="entry name" value="PKS_PP"/>
    <property type="match status" value="1"/>
</dbReference>
<accession>Q8GGP0</accession>
<dbReference type="SMR" id="Q8GGP0"/>
<sequence length="86" mass="9307">MTQAPLDVRAQTARLVVEVVTEILPGVDPQLIGGKRHLKDLGADSVDRVEIIAALLDRTRVDAPMSDFSDLPDIDSLIDFLSGAPR</sequence>
<keyword evidence="2" id="KW-0597">Phosphoprotein</keyword>
<reference evidence="4" key="3">
    <citation type="journal article" date="2003" name="Proc. Natl. Acad. Sci. U.S.A.">
        <title>Type I polyketide synthase requiring a discrete acyltransferase for polyketide biosynthesis.</title>
        <authorList>
            <person name="Cheng Y.Q."/>
            <person name="Tang G.L."/>
            <person name="Shen B."/>
        </authorList>
    </citation>
    <scope>NUCLEOTIDE SEQUENCE</scope>
</reference>
<organism evidence="4">
    <name type="scientific">Streptomyces atroolivaceus</name>
    <dbReference type="NCBI Taxonomy" id="66869"/>
    <lineage>
        <taxon>Bacteria</taxon>
        <taxon>Bacillati</taxon>
        <taxon>Actinomycetota</taxon>
        <taxon>Actinomycetes</taxon>
        <taxon>Kitasatosporales</taxon>
        <taxon>Streptomycetaceae</taxon>
        <taxon>Streptomyces</taxon>
    </lineage>
</organism>
<feature type="domain" description="Carrier" evidence="3">
    <location>
        <begin position="7"/>
        <end position="85"/>
    </location>
</feature>
<dbReference type="Pfam" id="PF00550">
    <property type="entry name" value="PP-binding"/>
    <property type="match status" value="1"/>
</dbReference>
<dbReference type="AlphaFoldDB" id="Q8GGP0"/>
<evidence type="ECO:0000313" key="4">
    <source>
        <dbReference type="EMBL" id="AAN85525.1"/>
    </source>
</evidence>
<reference evidence="4" key="1">
    <citation type="journal article" date="2002" name="J. Bacteriol.">
        <title>Identification and localization of the gene cluster encoding biosynthesis of the antitumor macrolactam leinamycin in Streptomyces atroolivaceus S-140.</title>
        <authorList>
            <person name="Cheng Y.Q."/>
            <person name="Tang G.L."/>
            <person name="Shen B."/>
        </authorList>
    </citation>
    <scope>NUCLEOTIDE SEQUENCE</scope>
</reference>
<dbReference type="SUPFAM" id="SSF47336">
    <property type="entry name" value="ACP-like"/>
    <property type="match status" value="1"/>
</dbReference>
<gene>
    <name evidence="4" type="primary">LnmL</name>
</gene>
<evidence type="ECO:0000259" key="3">
    <source>
        <dbReference type="PROSITE" id="PS50075"/>
    </source>
</evidence>
<name>Q8GGP0_STRAZ</name>
<dbReference type="Gene3D" id="1.10.1200.10">
    <property type="entry name" value="ACP-like"/>
    <property type="match status" value="1"/>
</dbReference>
<dbReference type="InterPro" id="IPR020806">
    <property type="entry name" value="PKS_PP-bd"/>
</dbReference>
<dbReference type="InterPro" id="IPR009081">
    <property type="entry name" value="PP-bd_ACP"/>
</dbReference>
<proteinExistence type="predicted"/>
<reference evidence="4" key="4">
    <citation type="journal article" date="2004" name="Chem. Biol.">
        <title>Leinamycin biosynthesis revealing unprecedented architectural complexity for a hybrid polyketide synthase and nonribosomal peptide synthetase.</title>
        <authorList>
            <person name="Tang G.L."/>
            <person name="Cheng Y.Q."/>
            <person name="Shen B."/>
        </authorList>
    </citation>
    <scope>NUCLEOTIDE SEQUENCE</scope>
</reference>
<reference evidence="4" key="2">
    <citation type="submission" date="2002-02" db="EMBL/GenBank/DDBJ databases">
        <authorList>
            <person name="Cheng Y.-Q."/>
            <person name="Tang G.-L."/>
            <person name="Shen B."/>
        </authorList>
    </citation>
    <scope>NUCLEOTIDE SEQUENCE</scope>
</reference>